<dbReference type="PANTHER" id="PTHR21716:SF4">
    <property type="entry name" value="TRANSMEMBRANE PROTEIN 245"/>
    <property type="match status" value="1"/>
</dbReference>
<comment type="subcellular location">
    <subcellularLocation>
        <location evidence="1">Membrane</location>
        <topology evidence="1">Multi-pass membrane protein</topology>
    </subcellularLocation>
</comment>
<dbReference type="InterPro" id="IPR002549">
    <property type="entry name" value="AI-2E-like"/>
</dbReference>
<gene>
    <name evidence="7" type="ORF">GT347_00740</name>
</gene>
<protein>
    <submittedName>
        <fullName evidence="7">AI-2E family transporter</fullName>
    </submittedName>
</protein>
<dbReference type="KEGG" id="xyk:GT347_00740"/>
<keyword evidence="8" id="KW-1185">Reference proteome</keyword>
<feature type="transmembrane region" description="Helical" evidence="6">
    <location>
        <begin position="159"/>
        <end position="176"/>
    </location>
</feature>
<feature type="transmembrane region" description="Helical" evidence="6">
    <location>
        <begin position="63"/>
        <end position="85"/>
    </location>
</feature>
<evidence type="ECO:0000256" key="1">
    <source>
        <dbReference type="ARBA" id="ARBA00004141"/>
    </source>
</evidence>
<keyword evidence="3 6" id="KW-0812">Transmembrane</keyword>
<name>A0A857IYL3_9BURK</name>
<proteinExistence type="inferred from homology"/>
<evidence type="ECO:0000256" key="2">
    <source>
        <dbReference type="ARBA" id="ARBA00009773"/>
    </source>
</evidence>
<dbReference type="AlphaFoldDB" id="A0A857IYL3"/>
<dbReference type="GO" id="GO:0016020">
    <property type="term" value="C:membrane"/>
    <property type="evidence" value="ECO:0007669"/>
    <property type="project" value="UniProtKB-SubCell"/>
</dbReference>
<evidence type="ECO:0000256" key="4">
    <source>
        <dbReference type="ARBA" id="ARBA00022989"/>
    </source>
</evidence>
<evidence type="ECO:0000256" key="6">
    <source>
        <dbReference type="SAM" id="Phobius"/>
    </source>
</evidence>
<dbReference type="RefSeq" id="WP_160550168.1">
    <property type="nucleotide sequence ID" value="NZ_CP047650.1"/>
</dbReference>
<sequence>MKSPAVEQKTFLLLLVCVTLAFGWILFPYYGAIFWGAILAMLFRPVFRWLLDRFKGRANLAALATLGLILVIVILPTAFITASLVQEGSALYQKLQSGDINVGRYAQQIFDHVPQWLMNLMQRFGIGDMGALQAKLMASLNQGGKNLASSAIVFGQNTFDFLVGFGVMLYLMFFLIRDGAELSNMIRDAIPLEPRHKRKLLGKFTTVIRATVKGNIAVAVAQGAIGGVTFALLGIHGAVLWGVLMAFLSLLPAIGAALVWGPVALYYLATGAYVPAGVLVFVGVFVIGLVDNILRPLLVGKDTKLPDWIVLISTLGGMALFGLNGFVIGPVIAAMFISAWDIFSTTKEEPQSPAAEADVAQ</sequence>
<feature type="transmembrane region" description="Helical" evidence="6">
    <location>
        <begin position="308"/>
        <end position="337"/>
    </location>
</feature>
<feature type="transmembrane region" description="Helical" evidence="6">
    <location>
        <begin position="239"/>
        <end position="260"/>
    </location>
</feature>
<keyword evidence="5 6" id="KW-0472">Membrane</keyword>
<comment type="similarity">
    <text evidence="2">Belongs to the autoinducer-2 exporter (AI-2E) (TC 2.A.86) family.</text>
</comment>
<dbReference type="EMBL" id="CP047650">
    <property type="protein sequence ID" value="QHI96650.1"/>
    <property type="molecule type" value="Genomic_DNA"/>
</dbReference>
<keyword evidence="4 6" id="KW-1133">Transmembrane helix</keyword>
<dbReference type="Pfam" id="PF01594">
    <property type="entry name" value="AI-2E_transport"/>
    <property type="match status" value="1"/>
</dbReference>
<dbReference type="Proteomes" id="UP000464787">
    <property type="component" value="Chromosome"/>
</dbReference>
<reference evidence="7 8" key="1">
    <citation type="submission" date="2020-01" db="EMBL/GenBank/DDBJ databases">
        <title>Genome sequencing of strain KACC 21265.</title>
        <authorList>
            <person name="Heo J."/>
            <person name="Kim S.-J."/>
            <person name="Kim J.-S."/>
            <person name="Hong S.-B."/>
            <person name="Kwon S.-W."/>
        </authorList>
    </citation>
    <scope>NUCLEOTIDE SEQUENCE [LARGE SCALE GENOMIC DNA]</scope>
    <source>
        <strain evidence="7 8">KACC 21265</strain>
    </source>
</reference>
<accession>A0A857IYL3</accession>
<feature type="transmembrane region" description="Helical" evidence="6">
    <location>
        <begin position="216"/>
        <end position="233"/>
    </location>
</feature>
<feature type="transmembrane region" description="Helical" evidence="6">
    <location>
        <begin position="265"/>
        <end position="288"/>
    </location>
</feature>
<dbReference type="PANTHER" id="PTHR21716">
    <property type="entry name" value="TRANSMEMBRANE PROTEIN"/>
    <property type="match status" value="1"/>
</dbReference>
<organism evidence="7 8">
    <name type="scientific">Xylophilus rhododendri</name>
    <dbReference type="NCBI Taxonomy" id="2697032"/>
    <lineage>
        <taxon>Bacteria</taxon>
        <taxon>Pseudomonadati</taxon>
        <taxon>Pseudomonadota</taxon>
        <taxon>Betaproteobacteria</taxon>
        <taxon>Burkholderiales</taxon>
        <taxon>Xylophilus</taxon>
    </lineage>
</organism>
<evidence type="ECO:0000313" key="7">
    <source>
        <dbReference type="EMBL" id="QHI96650.1"/>
    </source>
</evidence>
<evidence type="ECO:0000256" key="3">
    <source>
        <dbReference type="ARBA" id="ARBA00022692"/>
    </source>
</evidence>
<evidence type="ECO:0000313" key="8">
    <source>
        <dbReference type="Proteomes" id="UP000464787"/>
    </source>
</evidence>
<evidence type="ECO:0000256" key="5">
    <source>
        <dbReference type="ARBA" id="ARBA00023136"/>
    </source>
</evidence>